<evidence type="ECO:0000313" key="3">
    <source>
        <dbReference type="Proteomes" id="UP000886998"/>
    </source>
</evidence>
<comment type="caution">
    <text evidence="2">The sequence shown here is derived from an EMBL/GenBank/DDBJ whole genome shotgun (WGS) entry which is preliminary data.</text>
</comment>
<feature type="region of interest" description="Disordered" evidence="1">
    <location>
        <begin position="57"/>
        <end position="79"/>
    </location>
</feature>
<reference evidence="2" key="1">
    <citation type="submission" date="2020-08" db="EMBL/GenBank/DDBJ databases">
        <title>Multicomponent nature underlies the extraordinary mechanical properties of spider dragline silk.</title>
        <authorList>
            <person name="Kono N."/>
            <person name="Nakamura H."/>
            <person name="Mori M."/>
            <person name="Yoshida Y."/>
            <person name="Ohtoshi R."/>
            <person name="Malay A.D."/>
            <person name="Moran D.A.P."/>
            <person name="Tomita M."/>
            <person name="Numata K."/>
            <person name="Arakawa K."/>
        </authorList>
    </citation>
    <scope>NUCLEOTIDE SEQUENCE</scope>
</reference>
<protein>
    <submittedName>
        <fullName evidence="2">Uncharacterized protein</fullName>
    </submittedName>
</protein>
<organism evidence="2 3">
    <name type="scientific">Trichonephila inaurata madagascariensis</name>
    <dbReference type="NCBI Taxonomy" id="2747483"/>
    <lineage>
        <taxon>Eukaryota</taxon>
        <taxon>Metazoa</taxon>
        <taxon>Ecdysozoa</taxon>
        <taxon>Arthropoda</taxon>
        <taxon>Chelicerata</taxon>
        <taxon>Arachnida</taxon>
        <taxon>Araneae</taxon>
        <taxon>Araneomorphae</taxon>
        <taxon>Entelegynae</taxon>
        <taxon>Araneoidea</taxon>
        <taxon>Nephilidae</taxon>
        <taxon>Trichonephila</taxon>
        <taxon>Trichonephila inaurata</taxon>
    </lineage>
</organism>
<name>A0A8X6KAA6_9ARAC</name>
<keyword evidence="3" id="KW-1185">Reference proteome</keyword>
<accession>A0A8X6KAA6</accession>
<dbReference type="Proteomes" id="UP000886998">
    <property type="component" value="Unassembled WGS sequence"/>
</dbReference>
<evidence type="ECO:0000313" key="2">
    <source>
        <dbReference type="EMBL" id="GFS34899.1"/>
    </source>
</evidence>
<evidence type="ECO:0000256" key="1">
    <source>
        <dbReference type="SAM" id="MobiDB-lite"/>
    </source>
</evidence>
<feature type="compositionally biased region" description="Polar residues" evidence="1">
    <location>
        <begin position="57"/>
        <end position="72"/>
    </location>
</feature>
<sequence>MSTKRDHSERWEWVQNSLLKRQDSVFCLALSILNLPLPPTRGRVGYAGLPPEVRRASSSNAFYRPGPTSTDGTSREGEAYPSIKHGLTMQGVPGHRARAPLTHHVVLLRQ</sequence>
<dbReference type="OrthoDB" id="10442778at2759"/>
<gene>
    <name evidence="2" type="ORF">TNIN_388701</name>
</gene>
<dbReference type="AlphaFoldDB" id="A0A8X6KAA6"/>
<proteinExistence type="predicted"/>
<dbReference type="EMBL" id="BMAV01024643">
    <property type="protein sequence ID" value="GFS34899.1"/>
    <property type="molecule type" value="Genomic_DNA"/>
</dbReference>